<dbReference type="KEGG" id="mbac:BN1209_0082"/>
<accession>A0A0B7ISC4</accession>
<dbReference type="HOGENOM" id="CLU_127770_1_0_4"/>
<evidence type="ECO:0008006" key="3">
    <source>
        <dbReference type="Google" id="ProtNLM"/>
    </source>
</evidence>
<reference evidence="2" key="1">
    <citation type="submission" date="2014-12" db="EMBL/GenBank/DDBJ databases">
        <authorList>
            <person name="Salcher M.M."/>
        </authorList>
    </citation>
    <scope>NUCLEOTIDE SEQUENCE [LARGE SCALE GENOMIC DNA]</scope>
    <source>
        <strain evidence="2">MMS-10A-171</strain>
    </source>
</reference>
<dbReference type="PANTHER" id="PTHR37466">
    <property type="entry name" value="SLR1628 PROTEIN"/>
    <property type="match status" value="1"/>
</dbReference>
<dbReference type="EMBL" id="LN794158">
    <property type="protein sequence ID" value="CEN55138.1"/>
    <property type="molecule type" value="Genomic_DNA"/>
</dbReference>
<evidence type="ECO:0000313" key="2">
    <source>
        <dbReference type="Proteomes" id="UP000056322"/>
    </source>
</evidence>
<protein>
    <recommendedName>
        <fullName evidence="3">DUF2237 domain-containing protein</fullName>
    </recommendedName>
</protein>
<evidence type="ECO:0000313" key="1">
    <source>
        <dbReference type="EMBL" id="CEN55138.1"/>
    </source>
</evidence>
<dbReference type="Proteomes" id="UP000056322">
    <property type="component" value="Chromosome 1"/>
</dbReference>
<gene>
    <name evidence="1" type="ORF">BN1209_0082</name>
</gene>
<dbReference type="RefSeq" id="WP_045750468.1">
    <property type="nucleotide sequence ID" value="NZ_LN794158.1"/>
</dbReference>
<dbReference type="OrthoDB" id="9792525at2"/>
<dbReference type="AlphaFoldDB" id="A0A0B7ISC4"/>
<organism evidence="1 2">
    <name type="scientific">Candidatus Methylopumilus turicensis</name>
    <dbReference type="NCBI Taxonomy" id="1581680"/>
    <lineage>
        <taxon>Bacteria</taxon>
        <taxon>Pseudomonadati</taxon>
        <taxon>Pseudomonadota</taxon>
        <taxon>Betaproteobacteria</taxon>
        <taxon>Nitrosomonadales</taxon>
        <taxon>Methylophilaceae</taxon>
        <taxon>Candidatus Methylopumilus</taxon>
    </lineage>
</organism>
<dbReference type="InterPro" id="IPR018714">
    <property type="entry name" value="DUF2237"/>
</dbReference>
<dbReference type="PANTHER" id="PTHR37466:SF1">
    <property type="entry name" value="SLR1628 PROTEIN"/>
    <property type="match status" value="1"/>
</dbReference>
<proteinExistence type="predicted"/>
<name>A0A0B7ISC4_9PROT</name>
<keyword evidence="2" id="KW-1185">Reference proteome</keyword>
<dbReference type="Pfam" id="PF09996">
    <property type="entry name" value="DUF2237"/>
    <property type="match status" value="1"/>
</dbReference>
<sequence>MAKNVLGTSLAVCSLDPMTGFTRTGCCETGPQDTGSHTVCAQVTEEFLSFSSAQGNDLSTPRPEYGFEGLQPGDRWCLCASRWLEAAEAGFAPPVVLEATHEKCLEKISIADLEYHALR</sequence>
<dbReference type="Gene3D" id="3.30.56.110">
    <property type="entry name" value="Protein of unknown function DUF2237"/>
    <property type="match status" value="1"/>
</dbReference>